<dbReference type="HAMAP" id="MF_00065">
    <property type="entry name" value="Adenylyl_sulf_kinase"/>
    <property type="match status" value="1"/>
</dbReference>
<evidence type="ECO:0000256" key="5">
    <source>
        <dbReference type="ARBA" id="ARBA00022679"/>
    </source>
</evidence>
<dbReference type="EMBL" id="JALJZU010000005">
    <property type="protein sequence ID" value="MCP2009266.1"/>
    <property type="molecule type" value="Genomic_DNA"/>
</dbReference>
<evidence type="ECO:0000256" key="7">
    <source>
        <dbReference type="ARBA" id="ARBA00022777"/>
    </source>
</evidence>
<dbReference type="GO" id="GO:0000103">
    <property type="term" value="P:sulfate assimilation"/>
    <property type="evidence" value="ECO:0007669"/>
    <property type="project" value="UniProtKB-UniRule"/>
</dbReference>
<dbReference type="Pfam" id="PF01583">
    <property type="entry name" value="APS_kinase"/>
    <property type="match status" value="1"/>
</dbReference>
<dbReference type="AlphaFoldDB" id="A0AA41HHE4"/>
<comment type="pathway">
    <text evidence="2 12 13">Sulfur metabolism; hydrogen sulfide biosynthesis; sulfite from sulfate: step 2/3.</text>
</comment>
<dbReference type="Proteomes" id="UP001162889">
    <property type="component" value="Unassembled WGS sequence"/>
</dbReference>
<comment type="catalytic activity">
    <reaction evidence="12 13">
        <text>adenosine 5'-phosphosulfate + ATP = 3'-phosphoadenylyl sulfate + ADP + H(+)</text>
        <dbReference type="Rhea" id="RHEA:24152"/>
        <dbReference type="ChEBI" id="CHEBI:15378"/>
        <dbReference type="ChEBI" id="CHEBI:30616"/>
        <dbReference type="ChEBI" id="CHEBI:58243"/>
        <dbReference type="ChEBI" id="CHEBI:58339"/>
        <dbReference type="ChEBI" id="CHEBI:456216"/>
        <dbReference type="EC" id="2.7.1.25"/>
    </reaction>
</comment>
<evidence type="ECO:0000256" key="12">
    <source>
        <dbReference type="HAMAP-Rule" id="MF_00065"/>
    </source>
</evidence>
<dbReference type="CDD" id="cd02027">
    <property type="entry name" value="APSK"/>
    <property type="match status" value="1"/>
</dbReference>
<evidence type="ECO:0000256" key="10">
    <source>
        <dbReference type="ARBA" id="ARBA00031393"/>
    </source>
</evidence>
<keyword evidence="8 12" id="KW-0067">ATP-binding</keyword>
<name>A0AA41HHE4_9BURK</name>
<dbReference type="GO" id="GO:0070814">
    <property type="term" value="P:hydrogen sulfide biosynthetic process"/>
    <property type="evidence" value="ECO:0007669"/>
    <property type="project" value="UniProtKB-UniRule"/>
</dbReference>
<keyword evidence="12" id="KW-0597">Phosphoprotein</keyword>
<organism evidence="15 17">
    <name type="scientific">Duganella violaceipulchra</name>
    <dbReference type="NCBI Taxonomy" id="2849652"/>
    <lineage>
        <taxon>Bacteria</taxon>
        <taxon>Pseudomonadati</taxon>
        <taxon>Pseudomonadota</taxon>
        <taxon>Betaproteobacteria</taxon>
        <taxon>Burkholderiales</taxon>
        <taxon>Oxalobacteraceae</taxon>
        <taxon>Telluria group</taxon>
        <taxon>Duganella</taxon>
    </lineage>
</organism>
<evidence type="ECO:0000313" key="16">
    <source>
        <dbReference type="EMBL" id="MCP2009266.1"/>
    </source>
</evidence>
<feature type="active site" description="Phosphoserine intermediate" evidence="12">
    <location>
        <position position="119"/>
    </location>
</feature>
<proteinExistence type="inferred from homology"/>
<dbReference type="PANTHER" id="PTHR11055">
    <property type="entry name" value="BIFUNCTIONAL 3'-PHOSPHOADENOSINE 5'-PHOSPHOSULFATE SYNTHASE"/>
    <property type="match status" value="1"/>
</dbReference>
<evidence type="ECO:0000256" key="8">
    <source>
        <dbReference type="ARBA" id="ARBA00022840"/>
    </source>
</evidence>
<dbReference type="GO" id="GO:0004020">
    <property type="term" value="F:adenylylsulfate kinase activity"/>
    <property type="evidence" value="ECO:0007669"/>
    <property type="project" value="UniProtKB-UniRule"/>
</dbReference>
<dbReference type="Proteomes" id="UP001155901">
    <property type="component" value="Unassembled WGS sequence"/>
</dbReference>
<dbReference type="NCBIfam" id="NF003013">
    <property type="entry name" value="PRK03846.1"/>
    <property type="match status" value="1"/>
</dbReference>
<evidence type="ECO:0000256" key="4">
    <source>
        <dbReference type="ARBA" id="ARBA00018163"/>
    </source>
</evidence>
<evidence type="ECO:0000256" key="9">
    <source>
        <dbReference type="ARBA" id="ARBA00029724"/>
    </source>
</evidence>
<reference evidence="16" key="2">
    <citation type="submission" date="2022-03" db="EMBL/GenBank/DDBJ databases">
        <title>Genome Encyclopedia of Bacteria and Archaea VI: Functional Genomics of Type Strains.</title>
        <authorList>
            <person name="Whitman W."/>
        </authorList>
    </citation>
    <scope>NUCLEOTIDE SEQUENCE</scope>
    <source>
        <strain evidence="16">HSC-15S17</strain>
    </source>
</reference>
<keyword evidence="18" id="KW-1185">Reference proteome</keyword>
<dbReference type="NCBIfam" id="TIGR00455">
    <property type="entry name" value="apsK"/>
    <property type="match status" value="1"/>
</dbReference>
<feature type="domain" description="APS kinase" evidence="14">
    <location>
        <begin position="38"/>
        <end position="187"/>
    </location>
</feature>
<evidence type="ECO:0000259" key="14">
    <source>
        <dbReference type="Pfam" id="PF01583"/>
    </source>
</evidence>
<dbReference type="RefSeq" id="WP_217945478.1">
    <property type="nucleotide sequence ID" value="NZ_JAHTGR010000018.1"/>
</dbReference>
<keyword evidence="6 12" id="KW-0547">Nucleotide-binding</keyword>
<comment type="similarity">
    <text evidence="3 12 13">Belongs to the APS kinase family.</text>
</comment>
<protein>
    <recommendedName>
        <fullName evidence="4 12">Adenylyl-sulfate kinase</fullName>
        <ecNumber evidence="12 13">2.7.1.25</ecNumber>
    </recommendedName>
    <alternativeName>
        <fullName evidence="10 12">APS kinase</fullName>
    </alternativeName>
    <alternativeName>
        <fullName evidence="11 12">ATP adenosine-5'-phosphosulfate 3'-phosphotransferase</fullName>
    </alternativeName>
    <alternativeName>
        <fullName evidence="9 12">Adenosine-5'-phosphosulfate kinase</fullName>
    </alternativeName>
</protein>
<evidence type="ECO:0000256" key="6">
    <source>
        <dbReference type="ARBA" id="ARBA00022741"/>
    </source>
</evidence>
<evidence type="ECO:0000256" key="13">
    <source>
        <dbReference type="RuleBase" id="RU004347"/>
    </source>
</evidence>
<accession>A0AA41HHE4</accession>
<evidence type="ECO:0000256" key="2">
    <source>
        <dbReference type="ARBA" id="ARBA00004806"/>
    </source>
</evidence>
<dbReference type="EC" id="2.7.1.25" evidence="12 13"/>
<comment type="function">
    <text evidence="1 12 13">Catalyzes the synthesis of activated sulfate.</text>
</comment>
<keyword evidence="7 12" id="KW-0418">Kinase</keyword>
<evidence type="ECO:0000256" key="3">
    <source>
        <dbReference type="ARBA" id="ARBA00007008"/>
    </source>
</evidence>
<feature type="binding site" evidence="12">
    <location>
        <begin position="45"/>
        <end position="52"/>
    </location>
    <ligand>
        <name>ATP</name>
        <dbReference type="ChEBI" id="CHEBI:30616"/>
    </ligand>
</feature>
<evidence type="ECO:0000256" key="1">
    <source>
        <dbReference type="ARBA" id="ARBA00002632"/>
    </source>
</evidence>
<dbReference type="InterPro" id="IPR002891">
    <property type="entry name" value="APS"/>
</dbReference>
<evidence type="ECO:0000313" key="18">
    <source>
        <dbReference type="Proteomes" id="UP001162889"/>
    </source>
</evidence>
<dbReference type="GO" id="GO:0005524">
    <property type="term" value="F:ATP binding"/>
    <property type="evidence" value="ECO:0007669"/>
    <property type="project" value="UniProtKB-UniRule"/>
</dbReference>
<dbReference type="InterPro" id="IPR059117">
    <property type="entry name" value="APS_kinase_dom"/>
</dbReference>
<gene>
    <name evidence="12 15" type="primary">cysC</name>
    <name evidence="15" type="ORF">KVP70_26885</name>
    <name evidence="16" type="ORF">L1274_002979</name>
</gene>
<dbReference type="PANTHER" id="PTHR11055:SF63">
    <property type="entry name" value="ADENYLYL-SULFATE KINASE 1, CHLOROPLASTIC"/>
    <property type="match status" value="1"/>
</dbReference>
<comment type="caution">
    <text evidence="15">The sequence shown here is derived from an EMBL/GenBank/DDBJ whole genome shotgun (WGS) entry which is preliminary data.</text>
</comment>
<evidence type="ECO:0000313" key="15">
    <source>
        <dbReference type="EMBL" id="MBV6324559.1"/>
    </source>
</evidence>
<keyword evidence="5 12" id="KW-0808">Transferase</keyword>
<evidence type="ECO:0000313" key="17">
    <source>
        <dbReference type="Proteomes" id="UP001155901"/>
    </source>
</evidence>
<reference evidence="15" key="1">
    <citation type="submission" date="2021-07" db="EMBL/GenBank/DDBJ databases">
        <title>Characterization of violacein-producing bacteria and related species.</title>
        <authorList>
            <person name="Wilson H.S."/>
            <person name="De Leon M.E."/>
        </authorList>
    </citation>
    <scope>NUCLEOTIDE SEQUENCE</scope>
    <source>
        <strain evidence="15">HSC-15S17</strain>
    </source>
</reference>
<dbReference type="EMBL" id="JAHTGR010000018">
    <property type="protein sequence ID" value="MBV6324559.1"/>
    <property type="molecule type" value="Genomic_DNA"/>
</dbReference>
<sequence>MGKLDKIEDIGLQGAPNIFWHGSQVSAELRSRQAGQRAATVWLTGLSGAGKSTLASALEGRLVGAGHMAYVLDGDNLRHHLNRDLGFSPADRQENIRRSAEVARIMNDAGLFVICAFISPLRQDREMARQIIGADNFLETHVSTSAEVCEARDPKGLYQKARAGLIPQFTGISAPYEAPLEPALKLDTGALPLDACCERLYQQLSRRFL</sequence>
<evidence type="ECO:0000256" key="11">
    <source>
        <dbReference type="ARBA" id="ARBA00031464"/>
    </source>
</evidence>